<keyword evidence="4" id="KW-1185">Reference proteome</keyword>
<name>A0A4R5DS85_9BACT</name>
<sequence length="317" mass="36211">MARYNVNNIIDNRYLLTENLSYDALSGRQVWAAKDNHTGKRLIGRFEPNGRVEWYDDNRPVSKAPAPKPTQTFSGPPKLDQLAKKSNRFRSLYPIFFLLGVLVIALGYYRKDQWLDRFKETTDKWGDQSPAQDSHQPTEEFADTTAVYTQPFATEQETESLPGEDSEQPEPISEETYESQPQPTGYPMNWSNAAVQLKFADELSVRDRQTLFANAADAFAKLRQSGSNRKIIDSLYIVYKARGAKYFLVFQNDASSGSRQNAVAWYQLAYSLNPSRELKEHMRSLENPTPVNSSKRAKTVQKKKQHGPTFLPDPEIK</sequence>
<feature type="region of interest" description="Disordered" evidence="1">
    <location>
        <begin position="279"/>
        <end position="317"/>
    </location>
</feature>
<organism evidence="3 4">
    <name type="scientific">Dyadobacter psychrotolerans</name>
    <dbReference type="NCBI Taxonomy" id="2541721"/>
    <lineage>
        <taxon>Bacteria</taxon>
        <taxon>Pseudomonadati</taxon>
        <taxon>Bacteroidota</taxon>
        <taxon>Cytophagia</taxon>
        <taxon>Cytophagales</taxon>
        <taxon>Spirosomataceae</taxon>
        <taxon>Dyadobacter</taxon>
    </lineage>
</organism>
<evidence type="ECO:0000256" key="2">
    <source>
        <dbReference type="SAM" id="Phobius"/>
    </source>
</evidence>
<accession>A0A4R5DS85</accession>
<feature type="transmembrane region" description="Helical" evidence="2">
    <location>
        <begin position="91"/>
        <end position="109"/>
    </location>
</feature>
<keyword evidence="2" id="KW-1133">Transmembrane helix</keyword>
<dbReference type="Proteomes" id="UP000294850">
    <property type="component" value="Unassembled WGS sequence"/>
</dbReference>
<feature type="compositionally biased region" description="Acidic residues" evidence="1">
    <location>
        <begin position="156"/>
        <end position="177"/>
    </location>
</feature>
<feature type="compositionally biased region" description="Basic residues" evidence="1">
    <location>
        <begin position="295"/>
        <end position="306"/>
    </location>
</feature>
<keyword evidence="2" id="KW-0812">Transmembrane</keyword>
<gene>
    <name evidence="3" type="ORF">E0F88_11810</name>
</gene>
<dbReference type="AlphaFoldDB" id="A0A4R5DS85"/>
<feature type="region of interest" description="Disordered" evidence="1">
    <location>
        <begin position="154"/>
        <end position="185"/>
    </location>
</feature>
<evidence type="ECO:0000313" key="3">
    <source>
        <dbReference type="EMBL" id="TDE15204.1"/>
    </source>
</evidence>
<protein>
    <submittedName>
        <fullName evidence="3">Uncharacterized protein</fullName>
    </submittedName>
</protein>
<dbReference type="RefSeq" id="WP_131958467.1">
    <property type="nucleotide sequence ID" value="NZ_SMFL01000004.1"/>
</dbReference>
<dbReference type="EMBL" id="SMFL01000004">
    <property type="protein sequence ID" value="TDE15204.1"/>
    <property type="molecule type" value="Genomic_DNA"/>
</dbReference>
<feature type="region of interest" description="Disordered" evidence="1">
    <location>
        <begin position="60"/>
        <end position="79"/>
    </location>
</feature>
<keyword evidence="2" id="KW-0472">Membrane</keyword>
<reference evidence="3 4" key="1">
    <citation type="submission" date="2019-03" db="EMBL/GenBank/DDBJ databases">
        <title>Dyadobacter AR-3-6 sp. nov., isolated from arctic soil.</title>
        <authorList>
            <person name="Chaudhary D.K."/>
        </authorList>
    </citation>
    <scope>NUCLEOTIDE SEQUENCE [LARGE SCALE GENOMIC DNA]</scope>
    <source>
        <strain evidence="3 4">AR-3-6</strain>
    </source>
</reference>
<comment type="caution">
    <text evidence="3">The sequence shown here is derived from an EMBL/GenBank/DDBJ whole genome shotgun (WGS) entry which is preliminary data.</text>
</comment>
<dbReference type="OrthoDB" id="9813021at2"/>
<evidence type="ECO:0000313" key="4">
    <source>
        <dbReference type="Proteomes" id="UP000294850"/>
    </source>
</evidence>
<evidence type="ECO:0000256" key="1">
    <source>
        <dbReference type="SAM" id="MobiDB-lite"/>
    </source>
</evidence>
<proteinExistence type="predicted"/>